<protein>
    <submittedName>
        <fullName evidence="2">Uncharacterized protein</fullName>
    </submittedName>
</protein>
<dbReference type="InterPro" id="IPR036397">
    <property type="entry name" value="RNaseH_sf"/>
</dbReference>
<keyword evidence="3" id="KW-1185">Reference proteome</keyword>
<name>A0ABR1EJ74_NECAM</name>
<evidence type="ECO:0000256" key="1">
    <source>
        <dbReference type="SAM" id="MobiDB-lite"/>
    </source>
</evidence>
<reference evidence="2 3" key="1">
    <citation type="submission" date="2023-08" db="EMBL/GenBank/DDBJ databases">
        <title>A Necator americanus chromosomal reference genome.</title>
        <authorList>
            <person name="Ilik V."/>
            <person name="Petrzelkova K.J."/>
            <person name="Pardy F."/>
            <person name="Fuh T."/>
            <person name="Niatou-Singa F.S."/>
            <person name="Gouil Q."/>
            <person name="Baker L."/>
            <person name="Ritchie M.E."/>
            <person name="Jex A.R."/>
            <person name="Gazzola D."/>
            <person name="Li H."/>
            <person name="Toshio Fujiwara R."/>
            <person name="Zhan B."/>
            <person name="Aroian R.V."/>
            <person name="Pafco B."/>
            <person name="Schwarz E.M."/>
        </authorList>
    </citation>
    <scope>NUCLEOTIDE SEQUENCE [LARGE SCALE GENOMIC DNA]</scope>
    <source>
        <strain evidence="2 3">Aroian</strain>
        <tissue evidence="2">Whole animal</tissue>
    </source>
</reference>
<dbReference type="Gene3D" id="3.30.420.10">
    <property type="entry name" value="Ribonuclease H-like superfamily/Ribonuclease H"/>
    <property type="match status" value="1"/>
</dbReference>
<feature type="region of interest" description="Disordered" evidence="1">
    <location>
        <begin position="1"/>
        <end position="26"/>
    </location>
</feature>
<organism evidence="2 3">
    <name type="scientific">Necator americanus</name>
    <name type="common">Human hookworm</name>
    <dbReference type="NCBI Taxonomy" id="51031"/>
    <lineage>
        <taxon>Eukaryota</taxon>
        <taxon>Metazoa</taxon>
        <taxon>Ecdysozoa</taxon>
        <taxon>Nematoda</taxon>
        <taxon>Chromadorea</taxon>
        <taxon>Rhabditida</taxon>
        <taxon>Rhabditina</taxon>
        <taxon>Rhabditomorpha</taxon>
        <taxon>Strongyloidea</taxon>
        <taxon>Ancylostomatidae</taxon>
        <taxon>Bunostominae</taxon>
        <taxon>Necator</taxon>
    </lineage>
</organism>
<accession>A0ABR1EJ74</accession>
<evidence type="ECO:0000313" key="2">
    <source>
        <dbReference type="EMBL" id="KAK6762714.1"/>
    </source>
</evidence>
<gene>
    <name evidence="2" type="primary">Necator_chrX.g23596</name>
    <name evidence="2" type="ORF">RB195_023432</name>
</gene>
<evidence type="ECO:0000313" key="3">
    <source>
        <dbReference type="Proteomes" id="UP001303046"/>
    </source>
</evidence>
<comment type="caution">
    <text evidence="2">The sequence shown here is derived from an EMBL/GenBank/DDBJ whole genome shotgun (WGS) entry which is preliminary data.</text>
</comment>
<dbReference type="EMBL" id="JAVFWL010000006">
    <property type="protein sequence ID" value="KAK6762714.1"/>
    <property type="molecule type" value="Genomic_DNA"/>
</dbReference>
<proteinExistence type="predicted"/>
<sequence length="112" mass="13215">MLSERRHQQSVNGEAADRQTFTPMSSHSSFRVAFLRVAVNILDWTWPTTTSSDRFSIRSEEQEKRYDDRDHLENDLRAFFASRSPEFYANGIHDLVRPWQKVVDVDGDYFLE</sequence>
<dbReference type="Proteomes" id="UP001303046">
    <property type="component" value="Unassembled WGS sequence"/>
</dbReference>